<sequence>MILNQSQPQFAEWNLIVSKDEDGTLGKLLKSGNHSKIEICQSQQLPPKVLTLASNKLNKKKKPRAISDPRQTLKISPLYLISCFLTTKHNTSNMFSRIQPITGQLNIIPCLQYMNSSHKATSQMMEVSKRDREEREIQQGLKAEGLLIKIVKIFQLPNNNIFKISKSLLRLTITDLINRQIKLRKLIY</sequence>
<comment type="caution">
    <text evidence="1">The sequence shown here is derived from an EMBL/GenBank/DDBJ whole genome shotgun (WGS) entry which is preliminary data.</text>
</comment>
<dbReference type="EMBL" id="RRYP01000651">
    <property type="protein sequence ID" value="TNV87058.1"/>
    <property type="molecule type" value="Genomic_DNA"/>
</dbReference>
<protein>
    <submittedName>
        <fullName evidence="1">Uncharacterized protein</fullName>
    </submittedName>
</protein>
<organism evidence="1 2">
    <name type="scientific">Halteria grandinella</name>
    <dbReference type="NCBI Taxonomy" id="5974"/>
    <lineage>
        <taxon>Eukaryota</taxon>
        <taxon>Sar</taxon>
        <taxon>Alveolata</taxon>
        <taxon>Ciliophora</taxon>
        <taxon>Intramacronucleata</taxon>
        <taxon>Spirotrichea</taxon>
        <taxon>Stichotrichia</taxon>
        <taxon>Sporadotrichida</taxon>
        <taxon>Halteriidae</taxon>
        <taxon>Halteria</taxon>
    </lineage>
</organism>
<dbReference type="AlphaFoldDB" id="A0A8J8P4X8"/>
<dbReference type="Proteomes" id="UP000785679">
    <property type="component" value="Unassembled WGS sequence"/>
</dbReference>
<keyword evidence="2" id="KW-1185">Reference proteome</keyword>
<gene>
    <name evidence="1" type="ORF">FGO68_gene12082</name>
</gene>
<name>A0A8J8P4X8_HALGN</name>
<reference evidence="1" key="1">
    <citation type="submission" date="2019-06" db="EMBL/GenBank/DDBJ databases">
        <authorList>
            <person name="Zheng W."/>
        </authorList>
    </citation>
    <scope>NUCLEOTIDE SEQUENCE</scope>
    <source>
        <strain evidence="1">QDHG01</strain>
    </source>
</reference>
<evidence type="ECO:0000313" key="2">
    <source>
        <dbReference type="Proteomes" id="UP000785679"/>
    </source>
</evidence>
<accession>A0A8J8P4X8</accession>
<evidence type="ECO:0000313" key="1">
    <source>
        <dbReference type="EMBL" id="TNV87058.1"/>
    </source>
</evidence>
<proteinExistence type="predicted"/>